<comment type="caution">
    <text evidence="6">The sequence shown here is derived from an EMBL/GenBank/DDBJ whole genome shotgun (WGS) entry which is preliminary data.</text>
</comment>
<sequence length="217" mass="24235">MADQVEKKAPVRRRKEARPQELTTAALSLFVEKGFAATRLDEVAARAGVSKGTLYLYFDSKEALFLAVIREGIVPIIEEGRKLLVAHADDPVRMLREYLFGWWALFGDTELGGVPKLMTSEAQNFPEVAQYYVREVILPGKALMREVLDRGVAKGVFRQTDSELVTHILMAPLLHLALWRHSFAVCCQVPDMDPNAYLESFFDLVLKGLAATPEGGK</sequence>
<reference evidence="6 7" key="1">
    <citation type="submission" date="2019-07" db="EMBL/GenBank/DDBJ databases">
        <title>The pathways for chlorine oxyanion respiration interact through the shared metabolite chlorate.</title>
        <authorList>
            <person name="Barnum T.P."/>
            <person name="Cheng Y."/>
            <person name="Hill K.A."/>
            <person name="Lucas L.N."/>
            <person name="Carlson H.K."/>
            <person name="Coates J.D."/>
        </authorList>
    </citation>
    <scope>NUCLEOTIDE SEQUENCE [LARGE SCALE GENOMIC DNA]</scope>
    <source>
        <strain evidence="6 7">SFB-3</strain>
    </source>
</reference>
<dbReference type="Gene3D" id="1.10.357.10">
    <property type="entry name" value="Tetracycline Repressor, domain 2"/>
    <property type="match status" value="1"/>
</dbReference>
<dbReference type="InterPro" id="IPR036271">
    <property type="entry name" value="Tet_transcr_reg_TetR-rel_C_sf"/>
</dbReference>
<evidence type="ECO:0000256" key="4">
    <source>
        <dbReference type="PROSITE-ProRule" id="PRU00335"/>
    </source>
</evidence>
<dbReference type="InterPro" id="IPR050109">
    <property type="entry name" value="HTH-type_TetR-like_transc_reg"/>
</dbReference>
<gene>
    <name evidence="6" type="ORF">FHP91_13290</name>
</gene>
<keyword evidence="3" id="KW-0804">Transcription</keyword>
<dbReference type="Proteomes" id="UP000319502">
    <property type="component" value="Unassembled WGS sequence"/>
</dbReference>
<accession>A0A557QN51</accession>
<proteinExistence type="predicted"/>
<dbReference type="FunFam" id="1.10.10.60:FF:000141">
    <property type="entry name" value="TetR family transcriptional regulator"/>
    <property type="match status" value="1"/>
</dbReference>
<dbReference type="PANTHER" id="PTHR30055">
    <property type="entry name" value="HTH-TYPE TRANSCRIPTIONAL REGULATOR RUTR"/>
    <property type="match status" value="1"/>
</dbReference>
<dbReference type="Pfam" id="PF00440">
    <property type="entry name" value="TetR_N"/>
    <property type="match status" value="1"/>
</dbReference>
<evidence type="ECO:0000313" key="7">
    <source>
        <dbReference type="Proteomes" id="UP000319502"/>
    </source>
</evidence>
<feature type="domain" description="HTH tetR-type" evidence="5">
    <location>
        <begin position="16"/>
        <end position="76"/>
    </location>
</feature>
<dbReference type="EMBL" id="VMNK01000013">
    <property type="protein sequence ID" value="TVO54342.1"/>
    <property type="molecule type" value="Genomic_DNA"/>
</dbReference>
<keyword evidence="7" id="KW-1185">Reference proteome</keyword>
<dbReference type="Pfam" id="PF16859">
    <property type="entry name" value="TetR_C_11"/>
    <property type="match status" value="1"/>
</dbReference>
<dbReference type="InterPro" id="IPR011075">
    <property type="entry name" value="TetR_C"/>
</dbReference>
<evidence type="ECO:0000256" key="1">
    <source>
        <dbReference type="ARBA" id="ARBA00023015"/>
    </source>
</evidence>
<dbReference type="SUPFAM" id="SSF48498">
    <property type="entry name" value="Tetracyclin repressor-like, C-terminal domain"/>
    <property type="match status" value="1"/>
</dbReference>
<dbReference type="PRINTS" id="PR00455">
    <property type="entry name" value="HTHTETR"/>
</dbReference>
<evidence type="ECO:0000259" key="5">
    <source>
        <dbReference type="PROSITE" id="PS50977"/>
    </source>
</evidence>
<dbReference type="OrthoDB" id="9809994at2"/>
<dbReference type="GO" id="GO:0003700">
    <property type="term" value="F:DNA-binding transcription factor activity"/>
    <property type="evidence" value="ECO:0007669"/>
    <property type="project" value="TreeGrafter"/>
</dbReference>
<evidence type="ECO:0000256" key="2">
    <source>
        <dbReference type="ARBA" id="ARBA00023125"/>
    </source>
</evidence>
<dbReference type="PROSITE" id="PS50977">
    <property type="entry name" value="HTH_TETR_2"/>
    <property type="match status" value="1"/>
</dbReference>
<dbReference type="InterPro" id="IPR009057">
    <property type="entry name" value="Homeodomain-like_sf"/>
</dbReference>
<evidence type="ECO:0000256" key="3">
    <source>
        <dbReference type="ARBA" id="ARBA00023163"/>
    </source>
</evidence>
<dbReference type="SUPFAM" id="SSF46689">
    <property type="entry name" value="Homeodomain-like"/>
    <property type="match status" value="1"/>
</dbReference>
<dbReference type="RefSeq" id="WP_144310056.1">
    <property type="nucleotide sequence ID" value="NZ_VMNK01000013.1"/>
</dbReference>
<dbReference type="Gene3D" id="1.10.10.60">
    <property type="entry name" value="Homeodomain-like"/>
    <property type="match status" value="1"/>
</dbReference>
<keyword evidence="1" id="KW-0805">Transcription regulation</keyword>
<dbReference type="InterPro" id="IPR001647">
    <property type="entry name" value="HTH_TetR"/>
</dbReference>
<name>A0A557QN51_9RHOO</name>
<protein>
    <submittedName>
        <fullName evidence="6">TetR/AcrR family transcriptional regulator</fullName>
    </submittedName>
</protein>
<dbReference type="GO" id="GO:0000976">
    <property type="term" value="F:transcription cis-regulatory region binding"/>
    <property type="evidence" value="ECO:0007669"/>
    <property type="project" value="TreeGrafter"/>
</dbReference>
<keyword evidence="2 4" id="KW-0238">DNA-binding</keyword>
<feature type="DNA-binding region" description="H-T-H motif" evidence="4">
    <location>
        <begin position="39"/>
        <end position="58"/>
    </location>
</feature>
<evidence type="ECO:0000313" key="6">
    <source>
        <dbReference type="EMBL" id="TVO54342.1"/>
    </source>
</evidence>
<organism evidence="6 7">
    <name type="scientific">Denitromonas halophila</name>
    <dbReference type="NCBI Taxonomy" id="1629404"/>
    <lineage>
        <taxon>Bacteria</taxon>
        <taxon>Pseudomonadati</taxon>
        <taxon>Pseudomonadota</taxon>
        <taxon>Betaproteobacteria</taxon>
        <taxon>Rhodocyclales</taxon>
        <taxon>Zoogloeaceae</taxon>
        <taxon>Denitromonas</taxon>
    </lineage>
</organism>
<dbReference type="AlphaFoldDB" id="A0A557QN51"/>
<dbReference type="PANTHER" id="PTHR30055:SF223">
    <property type="entry name" value="HTH-TYPE TRANSCRIPTIONAL REGULATOR UIDR"/>
    <property type="match status" value="1"/>
</dbReference>